<name>A0ACC2B2M6_DIPCM</name>
<organism evidence="1 2">
    <name type="scientific">Diphasiastrum complanatum</name>
    <name type="common">Issler's clubmoss</name>
    <name type="synonym">Lycopodium complanatum</name>
    <dbReference type="NCBI Taxonomy" id="34168"/>
    <lineage>
        <taxon>Eukaryota</taxon>
        <taxon>Viridiplantae</taxon>
        <taxon>Streptophyta</taxon>
        <taxon>Embryophyta</taxon>
        <taxon>Tracheophyta</taxon>
        <taxon>Lycopodiopsida</taxon>
        <taxon>Lycopodiales</taxon>
        <taxon>Lycopodiaceae</taxon>
        <taxon>Lycopodioideae</taxon>
        <taxon>Diphasiastrum</taxon>
    </lineage>
</organism>
<protein>
    <submittedName>
        <fullName evidence="1">Uncharacterized protein</fullName>
    </submittedName>
</protein>
<keyword evidence="2" id="KW-1185">Reference proteome</keyword>
<dbReference type="Proteomes" id="UP001162992">
    <property type="component" value="Chromosome 18"/>
</dbReference>
<reference evidence="2" key="1">
    <citation type="journal article" date="2024" name="Proc. Natl. Acad. Sci. U.S.A.">
        <title>Extraordinary preservation of gene collinearity over three hundred million years revealed in homosporous lycophytes.</title>
        <authorList>
            <person name="Li C."/>
            <person name="Wickell D."/>
            <person name="Kuo L.Y."/>
            <person name="Chen X."/>
            <person name="Nie B."/>
            <person name="Liao X."/>
            <person name="Peng D."/>
            <person name="Ji J."/>
            <person name="Jenkins J."/>
            <person name="Williams M."/>
            <person name="Shu S."/>
            <person name="Plott C."/>
            <person name="Barry K."/>
            <person name="Rajasekar S."/>
            <person name="Grimwood J."/>
            <person name="Han X."/>
            <person name="Sun S."/>
            <person name="Hou Z."/>
            <person name="He W."/>
            <person name="Dai G."/>
            <person name="Sun C."/>
            <person name="Schmutz J."/>
            <person name="Leebens-Mack J.H."/>
            <person name="Li F.W."/>
            <person name="Wang L."/>
        </authorList>
    </citation>
    <scope>NUCLEOTIDE SEQUENCE [LARGE SCALE GENOMIC DNA]</scope>
    <source>
        <strain evidence="2">cv. PW_Plant_1</strain>
    </source>
</reference>
<accession>A0ACC2B2M6</accession>
<comment type="caution">
    <text evidence="1">The sequence shown here is derived from an EMBL/GenBank/DDBJ whole genome shotgun (WGS) entry which is preliminary data.</text>
</comment>
<proteinExistence type="predicted"/>
<evidence type="ECO:0000313" key="2">
    <source>
        <dbReference type="Proteomes" id="UP001162992"/>
    </source>
</evidence>
<sequence>MTGSLDPSKKAQHHNGTGKPKLERMNATKNDKYVPKKEGSPTDSLLAHKNRNCGVITGDSLKSFRLSGNNVEEEVQQICNIIGISRNEFLGIPQAAWQSLSDRKTRSGPLSSAQETSPVDSEVHRSQTMDLLPAQNLDSWTRATSDSPDSSTTFQNKPLEPSFNIFSRSPHDKVSLSSDKQKIISSDLHLDSPHEESIDSNATGGTNASLVGPAKGLSVGATDTVATELASDFVSPLRLHLYRKITETRPIFTPNIVLQSISERNPLLDIGRPFTRRPAFDSDTTSSNEHSQQRDAPLSVSKIEKNLQLQKSESNQMSRFSPTTASMPQEVLEDSVPATSRSYNVFPSSSPASNQIESPSMISAGTSQALLPGSTAFATRQGNTSPTSMGNVDAKTSLNEDPSRTGQDMDYVPPRIQWSYWRKGDLLGSGSFGTVYEGVNSEGLFFAVKEVSLGNEGRGGQQSILQLEQEIEILSQFQHENIVQYLGTQREQVKLYIFLEYMTKGALSTLYKKIPLFDSQIRSYTRQILFGLNYLHEKGIVHRDVKCANILVHANGTVKLADFGMAKVLKNSEQLKSCKGSAYWMAPEVINPRKTYSLPADVWSLGCTVLEMATGSPPFGDLEWHSVLWKVGHGEVPPIPDKLHDDTKDFIQQCLQVDPSLRPTAAALLEHPFLKLRSWRSTFMHSSPTPVLLENSDSLVEHDSGDFDEFSHSERSQGTSSYSSSDSRDDEVKISRSHSRSPAHSVRTRRSNRML</sequence>
<gene>
    <name evidence="1" type="ORF">O6H91_18G072800</name>
</gene>
<evidence type="ECO:0000313" key="1">
    <source>
        <dbReference type="EMBL" id="KAJ7524006.1"/>
    </source>
</evidence>
<dbReference type="EMBL" id="CM055109">
    <property type="protein sequence ID" value="KAJ7524006.1"/>
    <property type="molecule type" value="Genomic_DNA"/>
</dbReference>